<comment type="caution">
    <text evidence="9">The sequence shown here is derived from an EMBL/GenBank/DDBJ whole genome shotgun (WGS) entry which is preliminary data.</text>
</comment>
<keyword evidence="6 8" id="KW-1133">Transmembrane helix</keyword>
<dbReference type="Pfam" id="PF01925">
    <property type="entry name" value="TauE"/>
    <property type="match status" value="1"/>
</dbReference>
<keyword evidence="12" id="KW-1185">Reference proteome</keyword>
<organism evidence="9 11">
    <name type="scientific">Bradyrhizobium canariense</name>
    <dbReference type="NCBI Taxonomy" id="255045"/>
    <lineage>
        <taxon>Bacteria</taxon>
        <taxon>Pseudomonadati</taxon>
        <taxon>Pseudomonadota</taxon>
        <taxon>Alphaproteobacteria</taxon>
        <taxon>Hyphomicrobiales</taxon>
        <taxon>Nitrobacteraceae</taxon>
        <taxon>Bradyrhizobium</taxon>
    </lineage>
</organism>
<dbReference type="EMBL" id="NAFK01000178">
    <property type="protein sequence ID" value="OSJ20288.1"/>
    <property type="molecule type" value="Genomic_DNA"/>
</dbReference>
<keyword evidence="7 8" id="KW-0472">Membrane</keyword>
<protein>
    <recommendedName>
        <fullName evidence="8">Probable membrane transporter protein</fullName>
    </recommendedName>
</protein>
<evidence type="ECO:0000256" key="5">
    <source>
        <dbReference type="ARBA" id="ARBA00022692"/>
    </source>
</evidence>
<comment type="subcellular location">
    <subcellularLocation>
        <location evidence="1 8">Cell membrane</location>
        <topology evidence="1 8">Multi-pass membrane protein</topology>
    </subcellularLocation>
</comment>
<evidence type="ECO:0000256" key="1">
    <source>
        <dbReference type="ARBA" id="ARBA00004651"/>
    </source>
</evidence>
<feature type="transmembrane region" description="Helical" evidence="8">
    <location>
        <begin position="73"/>
        <end position="91"/>
    </location>
</feature>
<evidence type="ECO:0000256" key="4">
    <source>
        <dbReference type="ARBA" id="ARBA00022475"/>
    </source>
</evidence>
<feature type="transmembrane region" description="Helical" evidence="8">
    <location>
        <begin position="42"/>
        <end position="61"/>
    </location>
</feature>
<comment type="similarity">
    <text evidence="2 8">Belongs to the 4-toluene sulfonate uptake permease (TSUP) (TC 2.A.102) family.</text>
</comment>
<dbReference type="PANTHER" id="PTHR30269:SF37">
    <property type="entry name" value="MEMBRANE TRANSPORTER PROTEIN"/>
    <property type="match status" value="1"/>
</dbReference>
<evidence type="ECO:0000313" key="12">
    <source>
        <dbReference type="Proteomes" id="UP000193884"/>
    </source>
</evidence>
<dbReference type="OrthoDB" id="8421744at2"/>
<dbReference type="Proteomes" id="UP000193884">
    <property type="component" value="Unassembled WGS sequence"/>
</dbReference>
<feature type="transmembrane region" description="Helical" evidence="8">
    <location>
        <begin position="227"/>
        <end position="247"/>
    </location>
</feature>
<dbReference type="InterPro" id="IPR002781">
    <property type="entry name" value="TM_pro_TauE-like"/>
</dbReference>
<dbReference type="PANTHER" id="PTHR30269">
    <property type="entry name" value="TRANSMEMBRANE PROTEIN YFCA"/>
    <property type="match status" value="1"/>
</dbReference>
<reference evidence="11 12" key="1">
    <citation type="submission" date="2017-03" db="EMBL/GenBank/DDBJ databases">
        <title>Whole genome sequences of fourteen strains of Bradyrhizobium canariense and one strain of Bradyrhizobium japonicum isolated from Lupinus (Papilionoideae: Genisteae) species in Algeria.</title>
        <authorList>
            <person name="Crovadore J."/>
            <person name="Chekireb D."/>
            <person name="Brachmann A."/>
            <person name="Chablais R."/>
            <person name="Cochard B."/>
            <person name="Lefort F."/>
        </authorList>
    </citation>
    <scope>NUCLEOTIDE SEQUENCE [LARGE SCALE GENOMIC DNA]</scope>
    <source>
        <strain evidence="9 11">UBMA195</strain>
        <strain evidence="10 12">UBMAN05</strain>
    </source>
</reference>
<evidence type="ECO:0000313" key="10">
    <source>
        <dbReference type="EMBL" id="OSJ20288.1"/>
    </source>
</evidence>
<feature type="transmembrane region" description="Helical" evidence="8">
    <location>
        <begin position="167"/>
        <end position="189"/>
    </location>
</feature>
<dbReference type="InterPro" id="IPR052017">
    <property type="entry name" value="TSUP"/>
</dbReference>
<sequence length="249" mass="26398">MDALGFAIFALAALAGGFVSGFSGFAMGLVVSGVWLHIITPIQTATLIAGYGLLTQGYGIYRLRHVLDLRKAWPLALGTVIGIPIGVEILVYLNPLYLRFGVGVLLMIYSIYGLARPVFAPMRIGTGADIAIGISNGMLGGLTGLGGVISTISCQWRGWPKDLQRAVFQPVLFIAFVVISLSQAAAGSITRETLVLYALGVPFMVAGLWSGFKMFGTIQDETFRKAVLALLLLAGLSLVVSTLPFSADR</sequence>
<dbReference type="GO" id="GO:0005886">
    <property type="term" value="C:plasma membrane"/>
    <property type="evidence" value="ECO:0007669"/>
    <property type="project" value="UniProtKB-SubCell"/>
</dbReference>
<keyword evidence="3" id="KW-0813">Transport</keyword>
<gene>
    <name evidence="10" type="ORF">BST63_37680</name>
    <name evidence="9" type="ORF">BSZ18_27855</name>
</gene>
<proteinExistence type="inferred from homology"/>
<dbReference type="RefSeq" id="WP_018458517.1">
    <property type="nucleotide sequence ID" value="NZ_NAFD01000195.1"/>
</dbReference>
<dbReference type="AlphaFoldDB" id="A0A1X3F9P4"/>
<evidence type="ECO:0000256" key="8">
    <source>
        <dbReference type="RuleBase" id="RU363041"/>
    </source>
</evidence>
<evidence type="ECO:0000256" key="2">
    <source>
        <dbReference type="ARBA" id="ARBA00009142"/>
    </source>
</evidence>
<dbReference type="EMBL" id="NAFI01000184">
    <property type="protein sequence ID" value="OSJ04593.1"/>
    <property type="molecule type" value="Genomic_DNA"/>
</dbReference>
<dbReference type="Proteomes" id="UP000193553">
    <property type="component" value="Unassembled WGS sequence"/>
</dbReference>
<evidence type="ECO:0000256" key="6">
    <source>
        <dbReference type="ARBA" id="ARBA00022989"/>
    </source>
</evidence>
<feature type="transmembrane region" description="Helical" evidence="8">
    <location>
        <begin position="97"/>
        <end position="115"/>
    </location>
</feature>
<name>A0A1X3F9P4_9BRAD</name>
<keyword evidence="5 8" id="KW-0812">Transmembrane</keyword>
<evidence type="ECO:0000313" key="9">
    <source>
        <dbReference type="EMBL" id="OSJ04593.1"/>
    </source>
</evidence>
<accession>A0A1X3F9P4</accession>
<feature type="transmembrane region" description="Helical" evidence="8">
    <location>
        <begin position="195"/>
        <end position="215"/>
    </location>
</feature>
<evidence type="ECO:0000313" key="11">
    <source>
        <dbReference type="Proteomes" id="UP000193553"/>
    </source>
</evidence>
<evidence type="ECO:0000256" key="3">
    <source>
        <dbReference type="ARBA" id="ARBA00022448"/>
    </source>
</evidence>
<keyword evidence="4 8" id="KW-1003">Cell membrane</keyword>
<evidence type="ECO:0000256" key="7">
    <source>
        <dbReference type="ARBA" id="ARBA00023136"/>
    </source>
</evidence>